<sequence length="104" mass="11830">MNIEIPPGLTDLLQGYTVEVLRHRPSDLVEFAIQYFTELKEKEAGGRGRFRTDDHLMQTESNGEEDESESDSGSEFEERHPIWLHHSLLSISLSMSLASVKIDV</sequence>
<proteinExistence type="predicted"/>
<dbReference type="EMBL" id="BFAA01008283">
    <property type="protein sequence ID" value="GCB66387.1"/>
    <property type="molecule type" value="Genomic_DNA"/>
</dbReference>
<feature type="compositionally biased region" description="Basic and acidic residues" evidence="1">
    <location>
        <begin position="44"/>
        <end position="57"/>
    </location>
</feature>
<dbReference type="InterPro" id="IPR003117">
    <property type="entry name" value="cAMP_dep_PK_reg_su_I/II_a/b"/>
</dbReference>
<evidence type="ECO:0000256" key="1">
    <source>
        <dbReference type="SAM" id="MobiDB-lite"/>
    </source>
</evidence>
<dbReference type="AlphaFoldDB" id="A0A401NZU2"/>
<dbReference type="Gene3D" id="1.20.890.10">
    <property type="entry name" value="cAMP-dependent protein kinase regulatory subunit, dimerization-anchoring domain"/>
    <property type="match status" value="1"/>
</dbReference>
<keyword evidence="4" id="KW-1185">Reference proteome</keyword>
<accession>A0A401NZU2</accession>
<dbReference type="FunFam" id="1.20.890.10:FF:000002">
    <property type="entry name" value="cAMP-dependent protein kinase type II-alpha regulatory subunit"/>
    <property type="match status" value="1"/>
</dbReference>
<evidence type="ECO:0000313" key="3">
    <source>
        <dbReference type="EMBL" id="GCB66387.1"/>
    </source>
</evidence>
<name>A0A401NZU2_SCYTO</name>
<feature type="domain" description="RIIa" evidence="2">
    <location>
        <begin position="7"/>
        <end position="44"/>
    </location>
</feature>
<feature type="compositionally biased region" description="Acidic residues" evidence="1">
    <location>
        <begin position="62"/>
        <end position="75"/>
    </location>
</feature>
<dbReference type="SUPFAM" id="SSF47391">
    <property type="entry name" value="Dimerization-anchoring domain of cAMP-dependent PK regulatory subunit"/>
    <property type="match status" value="1"/>
</dbReference>
<reference evidence="3 4" key="1">
    <citation type="journal article" date="2018" name="Nat. Ecol. Evol.">
        <title>Shark genomes provide insights into elasmobranch evolution and the origin of vertebrates.</title>
        <authorList>
            <person name="Hara Y"/>
            <person name="Yamaguchi K"/>
            <person name="Onimaru K"/>
            <person name="Kadota M"/>
            <person name="Koyanagi M"/>
            <person name="Keeley SD"/>
            <person name="Tatsumi K"/>
            <person name="Tanaka K"/>
            <person name="Motone F"/>
            <person name="Kageyama Y"/>
            <person name="Nozu R"/>
            <person name="Adachi N"/>
            <person name="Nishimura O"/>
            <person name="Nakagawa R"/>
            <person name="Tanegashima C"/>
            <person name="Kiyatake I"/>
            <person name="Matsumoto R"/>
            <person name="Murakumo K"/>
            <person name="Nishida K"/>
            <person name="Terakita A"/>
            <person name="Kuratani S"/>
            <person name="Sato K"/>
            <person name="Hyodo S Kuraku.S."/>
        </authorList>
    </citation>
    <scope>NUCLEOTIDE SEQUENCE [LARGE SCALE GENOMIC DNA]</scope>
</reference>
<dbReference type="CDD" id="cd12103">
    <property type="entry name" value="DD_RIIalpha_PKA"/>
    <property type="match status" value="1"/>
</dbReference>
<feature type="region of interest" description="Disordered" evidence="1">
    <location>
        <begin position="44"/>
        <end position="77"/>
    </location>
</feature>
<organism evidence="3 4">
    <name type="scientific">Scyliorhinus torazame</name>
    <name type="common">Cloudy catshark</name>
    <name type="synonym">Catulus torazame</name>
    <dbReference type="NCBI Taxonomy" id="75743"/>
    <lineage>
        <taxon>Eukaryota</taxon>
        <taxon>Metazoa</taxon>
        <taxon>Chordata</taxon>
        <taxon>Craniata</taxon>
        <taxon>Vertebrata</taxon>
        <taxon>Chondrichthyes</taxon>
        <taxon>Elasmobranchii</taxon>
        <taxon>Galeomorphii</taxon>
        <taxon>Galeoidea</taxon>
        <taxon>Carcharhiniformes</taxon>
        <taxon>Scyliorhinidae</taxon>
        <taxon>Scyliorhinus</taxon>
    </lineage>
</organism>
<protein>
    <recommendedName>
        <fullName evidence="2">RIIa domain-containing protein</fullName>
    </recommendedName>
</protein>
<dbReference type="Pfam" id="PF02197">
    <property type="entry name" value="RIIa"/>
    <property type="match status" value="1"/>
</dbReference>
<dbReference type="STRING" id="75743.A0A401NZU2"/>
<dbReference type="Proteomes" id="UP000288216">
    <property type="component" value="Unassembled WGS sequence"/>
</dbReference>
<gene>
    <name evidence="3" type="ORF">scyTo_0014994</name>
</gene>
<dbReference type="OMA" id="DEAMQTD"/>
<evidence type="ECO:0000259" key="2">
    <source>
        <dbReference type="SMART" id="SM00394"/>
    </source>
</evidence>
<dbReference type="SMART" id="SM00394">
    <property type="entry name" value="RIIa"/>
    <property type="match status" value="1"/>
</dbReference>
<evidence type="ECO:0000313" key="4">
    <source>
        <dbReference type="Proteomes" id="UP000288216"/>
    </source>
</evidence>
<dbReference type="OrthoDB" id="252964at2759"/>
<comment type="caution">
    <text evidence="3">The sequence shown here is derived from an EMBL/GenBank/DDBJ whole genome shotgun (WGS) entry which is preliminary data.</text>
</comment>